<feature type="region of interest" description="Disordered" evidence="1">
    <location>
        <begin position="405"/>
        <end position="426"/>
    </location>
</feature>
<feature type="region of interest" description="Disordered" evidence="1">
    <location>
        <begin position="301"/>
        <end position="354"/>
    </location>
</feature>
<dbReference type="RefSeq" id="XP_064672772.1">
    <property type="nucleotide sequence ID" value="XM_064811114.1"/>
</dbReference>
<evidence type="ECO:0000313" key="2">
    <source>
        <dbReference type="EMBL" id="KAK4115202.1"/>
    </source>
</evidence>
<feature type="compositionally biased region" description="Basic and acidic residues" evidence="1">
    <location>
        <begin position="173"/>
        <end position="199"/>
    </location>
</feature>
<protein>
    <submittedName>
        <fullName evidence="2">Uncharacterized protein</fullName>
    </submittedName>
</protein>
<proteinExistence type="predicted"/>
<dbReference type="PANTHER" id="PTHR40625">
    <property type="entry name" value="GTP-BINDING PROTEIN ESDC-RELATED"/>
    <property type="match status" value="1"/>
</dbReference>
<feature type="region of interest" description="Disordered" evidence="1">
    <location>
        <begin position="166"/>
        <end position="199"/>
    </location>
</feature>
<dbReference type="AlphaFoldDB" id="A0AAN6TIN7"/>
<comment type="caution">
    <text evidence="2">The sequence shown here is derived from an EMBL/GenBank/DDBJ whole genome shotgun (WGS) entry which is preliminary data.</text>
</comment>
<organism evidence="2 3">
    <name type="scientific">Canariomyces notabilis</name>
    <dbReference type="NCBI Taxonomy" id="2074819"/>
    <lineage>
        <taxon>Eukaryota</taxon>
        <taxon>Fungi</taxon>
        <taxon>Dikarya</taxon>
        <taxon>Ascomycota</taxon>
        <taxon>Pezizomycotina</taxon>
        <taxon>Sordariomycetes</taxon>
        <taxon>Sordariomycetidae</taxon>
        <taxon>Sordariales</taxon>
        <taxon>Chaetomiaceae</taxon>
        <taxon>Canariomyces</taxon>
    </lineage>
</organism>
<reference evidence="2" key="2">
    <citation type="submission" date="2023-05" db="EMBL/GenBank/DDBJ databases">
        <authorList>
            <consortium name="Lawrence Berkeley National Laboratory"/>
            <person name="Steindorff A."/>
            <person name="Hensen N."/>
            <person name="Bonometti L."/>
            <person name="Westerberg I."/>
            <person name="Brannstrom I.O."/>
            <person name="Guillou S."/>
            <person name="Cros-Aarteil S."/>
            <person name="Calhoun S."/>
            <person name="Haridas S."/>
            <person name="Kuo A."/>
            <person name="Mondo S."/>
            <person name="Pangilinan J."/>
            <person name="Riley R."/>
            <person name="Labutti K."/>
            <person name="Andreopoulos B."/>
            <person name="Lipzen A."/>
            <person name="Chen C."/>
            <person name="Yanf M."/>
            <person name="Daum C."/>
            <person name="Ng V."/>
            <person name="Clum A."/>
            <person name="Ohm R."/>
            <person name="Martin F."/>
            <person name="Silar P."/>
            <person name="Natvig D."/>
            <person name="Lalanne C."/>
            <person name="Gautier V."/>
            <person name="Ament-Velasquez S.L."/>
            <person name="Kruys A."/>
            <person name="Hutchinson M.I."/>
            <person name="Powell A.J."/>
            <person name="Barry K."/>
            <person name="Miller A.N."/>
            <person name="Grigoriev I.V."/>
            <person name="Debuchy R."/>
            <person name="Gladieux P."/>
            <person name="Thoren M.H."/>
            <person name="Johannesson H."/>
        </authorList>
    </citation>
    <scope>NUCLEOTIDE SEQUENCE</scope>
    <source>
        <strain evidence="2">CBS 508.74</strain>
    </source>
</reference>
<feature type="compositionally biased region" description="Acidic residues" evidence="1">
    <location>
        <begin position="335"/>
        <end position="351"/>
    </location>
</feature>
<evidence type="ECO:0000313" key="3">
    <source>
        <dbReference type="Proteomes" id="UP001302812"/>
    </source>
</evidence>
<accession>A0AAN6TIN7</accession>
<dbReference type="GeneID" id="89935239"/>
<dbReference type="Proteomes" id="UP001302812">
    <property type="component" value="Unassembled WGS sequence"/>
</dbReference>
<sequence length="449" mass="49121">MDPTTTLFTFMFRRDRGQWRGCYTFKDIVCEGGAGTIPRRTGGLKMGHTYYYYYELDGASETHDPTLPSTNTCPYLPGQTVNTLWIPVEQSLRKRSASLTSLREEDYKTMDPASKFAAPRPAPTPPETTPRIGTAPLRYQHQKRPSRSLSPGSVWSFSPRKLFSRKSSSSSLKETKVLPAQDERSGHFQGSRSRDMSPESLRKFLVDARPLAEEPEANERPVIVIPDDIVEENEDDDNFATSAVSETVAFTGLAPPPQRTISPSPTVVSCRDGALSVIESNLPVPAPRTRSPNLATKLQIAQKTDRPSYVPVLTSPNQQTPESPDAHSPPGFYLSEDEEDEGVLSGNEDELPPVQGITDTIDGKGINPFARNLNAALSTYSLPRTSGTEGKEGKRSAASRRFSVCGGGPETEDVTIGNPTASLLSSPGAESRLEDLVDELGWMANMIRV</sequence>
<reference evidence="2" key="1">
    <citation type="journal article" date="2023" name="Mol. Phylogenet. Evol.">
        <title>Genome-scale phylogeny and comparative genomics of the fungal order Sordariales.</title>
        <authorList>
            <person name="Hensen N."/>
            <person name="Bonometti L."/>
            <person name="Westerberg I."/>
            <person name="Brannstrom I.O."/>
            <person name="Guillou S."/>
            <person name="Cros-Aarteil S."/>
            <person name="Calhoun S."/>
            <person name="Haridas S."/>
            <person name="Kuo A."/>
            <person name="Mondo S."/>
            <person name="Pangilinan J."/>
            <person name="Riley R."/>
            <person name="LaButti K."/>
            <person name="Andreopoulos B."/>
            <person name="Lipzen A."/>
            <person name="Chen C."/>
            <person name="Yan M."/>
            <person name="Daum C."/>
            <person name="Ng V."/>
            <person name="Clum A."/>
            <person name="Steindorff A."/>
            <person name="Ohm R.A."/>
            <person name="Martin F."/>
            <person name="Silar P."/>
            <person name="Natvig D.O."/>
            <person name="Lalanne C."/>
            <person name="Gautier V."/>
            <person name="Ament-Velasquez S.L."/>
            <person name="Kruys A."/>
            <person name="Hutchinson M.I."/>
            <person name="Powell A.J."/>
            <person name="Barry K."/>
            <person name="Miller A.N."/>
            <person name="Grigoriev I.V."/>
            <person name="Debuchy R."/>
            <person name="Gladieux P."/>
            <person name="Hiltunen Thoren M."/>
            <person name="Johannesson H."/>
        </authorList>
    </citation>
    <scope>NUCLEOTIDE SEQUENCE</scope>
    <source>
        <strain evidence="2">CBS 508.74</strain>
    </source>
</reference>
<dbReference type="EMBL" id="MU853335">
    <property type="protein sequence ID" value="KAK4115202.1"/>
    <property type="molecule type" value="Genomic_DNA"/>
</dbReference>
<gene>
    <name evidence="2" type="ORF">N656DRAFT_703704</name>
</gene>
<name>A0AAN6TIN7_9PEZI</name>
<evidence type="ECO:0000256" key="1">
    <source>
        <dbReference type="SAM" id="MobiDB-lite"/>
    </source>
</evidence>
<keyword evidence="3" id="KW-1185">Reference proteome</keyword>
<feature type="region of interest" description="Disordered" evidence="1">
    <location>
        <begin position="100"/>
        <end position="152"/>
    </location>
</feature>
<dbReference type="PANTHER" id="PTHR40625:SF1">
    <property type="entry name" value="AMP-ACTIVATED PROTEIN KINASE GLYCOGEN-BINDING DOMAIN-CONTAINING PROTEIN"/>
    <property type="match status" value="1"/>
</dbReference>